<keyword evidence="1" id="KW-0812">Transmembrane</keyword>
<organism evidence="2 3">
    <name type="scientific">Devosia ginsengisoli</name>
    <dbReference type="NCBI Taxonomy" id="400770"/>
    <lineage>
        <taxon>Bacteria</taxon>
        <taxon>Pseudomonadati</taxon>
        <taxon>Pseudomonadota</taxon>
        <taxon>Alphaproteobacteria</taxon>
        <taxon>Hyphomicrobiales</taxon>
        <taxon>Devosiaceae</taxon>
        <taxon>Devosia</taxon>
    </lineage>
</organism>
<evidence type="ECO:0000256" key="1">
    <source>
        <dbReference type="SAM" id="Phobius"/>
    </source>
</evidence>
<feature type="transmembrane region" description="Helical" evidence="1">
    <location>
        <begin position="6"/>
        <end position="25"/>
    </location>
</feature>
<dbReference type="EMBL" id="CP042304">
    <property type="protein sequence ID" value="QDZ11473.1"/>
    <property type="molecule type" value="Genomic_DNA"/>
</dbReference>
<protein>
    <submittedName>
        <fullName evidence="2">Uncharacterized protein</fullName>
    </submittedName>
</protein>
<dbReference type="KEGG" id="dea:FPZ08_12285"/>
<keyword evidence="1" id="KW-0472">Membrane</keyword>
<reference evidence="2 3" key="1">
    <citation type="submission" date="2019-07" db="EMBL/GenBank/DDBJ databases">
        <title>Full genome sequence of Devosia sp. Gsoil 520.</title>
        <authorList>
            <person name="Im W.-T."/>
        </authorList>
    </citation>
    <scope>NUCLEOTIDE SEQUENCE [LARGE SCALE GENOMIC DNA]</scope>
    <source>
        <strain evidence="2 3">Gsoil 520</strain>
    </source>
</reference>
<keyword evidence="1" id="KW-1133">Transmembrane helix</keyword>
<feature type="transmembrane region" description="Helical" evidence="1">
    <location>
        <begin position="71"/>
        <end position="94"/>
    </location>
</feature>
<gene>
    <name evidence="2" type="ORF">FPZ08_12285</name>
</gene>
<keyword evidence="3" id="KW-1185">Reference proteome</keyword>
<dbReference type="RefSeq" id="WP_146290294.1">
    <property type="nucleotide sequence ID" value="NZ_CP042304.1"/>
</dbReference>
<accession>A0A5B8LTC7</accession>
<evidence type="ECO:0000313" key="2">
    <source>
        <dbReference type="EMBL" id="QDZ11473.1"/>
    </source>
</evidence>
<proteinExistence type="predicted"/>
<name>A0A5B8LTC7_9HYPH</name>
<evidence type="ECO:0000313" key="3">
    <source>
        <dbReference type="Proteomes" id="UP000315364"/>
    </source>
</evidence>
<dbReference type="AlphaFoldDB" id="A0A5B8LTC7"/>
<dbReference type="Proteomes" id="UP000315364">
    <property type="component" value="Chromosome"/>
</dbReference>
<sequence>MSKTYLAVSYLIGLAFLAGMGWLAWDWHWAIKLPLLAYLTLATMVFPLARLPADAVVHSAALWSPVEIYGVIVWLVLAVFYFVVWALAVLFAPIGAIMRFAARKAQAANAPTGEQL</sequence>